<feature type="compositionally biased region" description="Pro residues" evidence="7">
    <location>
        <begin position="482"/>
        <end position="491"/>
    </location>
</feature>
<keyword evidence="10" id="KW-1185">Reference proteome</keyword>
<dbReference type="Proteomes" id="UP000541332">
    <property type="component" value="Unassembled WGS sequence"/>
</dbReference>
<evidence type="ECO:0000256" key="5">
    <source>
        <dbReference type="ARBA" id="ARBA00023054"/>
    </source>
</evidence>
<feature type="non-terminal residue" evidence="9">
    <location>
        <position position="1"/>
    </location>
</feature>
<feature type="non-terminal residue" evidence="9">
    <location>
        <position position="491"/>
    </location>
</feature>
<comment type="caution">
    <text evidence="9">The sequence shown here is derived from an EMBL/GenBank/DDBJ whole genome shotgun (WGS) entry which is preliminary data.</text>
</comment>
<organism evidence="9 10">
    <name type="scientific">Pampusana beccarii</name>
    <name type="common">Western bronze ground-dove</name>
    <dbReference type="NCBI Taxonomy" id="2953425"/>
    <lineage>
        <taxon>Eukaryota</taxon>
        <taxon>Metazoa</taxon>
        <taxon>Chordata</taxon>
        <taxon>Craniata</taxon>
        <taxon>Vertebrata</taxon>
        <taxon>Euteleostomi</taxon>
        <taxon>Archelosauria</taxon>
        <taxon>Archosauria</taxon>
        <taxon>Dinosauria</taxon>
        <taxon>Saurischia</taxon>
        <taxon>Theropoda</taxon>
        <taxon>Coelurosauria</taxon>
        <taxon>Aves</taxon>
        <taxon>Neognathae</taxon>
        <taxon>Neoaves</taxon>
        <taxon>Columbimorphae</taxon>
        <taxon>Columbiformes</taxon>
        <taxon>Columbidae</taxon>
        <taxon>Pampusana</taxon>
    </lineage>
</organism>
<feature type="region of interest" description="Disordered" evidence="7">
    <location>
        <begin position="112"/>
        <end position="145"/>
    </location>
</feature>
<dbReference type="GO" id="GO:0008270">
    <property type="term" value="F:zinc ion binding"/>
    <property type="evidence" value="ECO:0007669"/>
    <property type="project" value="UniProtKB-KW"/>
</dbReference>
<dbReference type="PANTHER" id="PTHR14649">
    <property type="entry name" value="ZINC FINGER C2HC DOMAIN-CONTAINING PROTEIN 1C"/>
    <property type="match status" value="1"/>
</dbReference>
<evidence type="ECO:0000313" key="9">
    <source>
        <dbReference type="EMBL" id="NXW82352.1"/>
    </source>
</evidence>
<keyword evidence="5" id="KW-0175">Coiled coil</keyword>
<evidence type="ECO:0000256" key="7">
    <source>
        <dbReference type="SAM" id="MobiDB-lite"/>
    </source>
</evidence>
<dbReference type="AlphaFoldDB" id="A0A7L4F9G8"/>
<dbReference type="PANTHER" id="PTHR14649:SF1">
    <property type="entry name" value="ZINC FINGER C2HC DOMAIN-CONTAINING PROTEIN 1C"/>
    <property type="match status" value="1"/>
</dbReference>
<feature type="region of interest" description="Disordered" evidence="7">
    <location>
        <begin position="372"/>
        <end position="413"/>
    </location>
</feature>
<sequence>NSAEAATKLVPSSQLEHQKKNLQHEVIPDKEESLKDLCARKSRSYSYSLSAESSEHSSRHGGFCSAGLQSKYLTSQTKILPAKSVARRREGVDRGYPLKPIFHHKGVSVPVVNTPQLGSSAPMEQAPNSRPSSKSKRNPAAGRSQLAAVLSPWTAEPKQSASHQYRKELAYILKLEADGQNLEEEIKKKEALLREKLRKTKEALRRIQREKELVEAEERRDREAERAQEQKATRHIEEKTFKGAVRPGDCGSLSHGAQSAEASIPKPGTNLHPPELSMEKLKKERLVASNSKIRERMPMKDLAPSSELDLKHSPSPSALSDRDSGDYPSPEVLYVQAAGAVEPGGLGQCSFCGRKFLCSRLEKHRSICSKSQGSKRKVFDSSRARARGTDLEQYQQWKSSERPQTKPPRRNNWRQKHEVFIQTLRQARQVQQVLSKGGKVSDLPLLPPIENPDYVACPYCRRRFAPQAAERHIPKCKTMNNRPPPPLQRRR</sequence>
<keyword evidence="4" id="KW-0862">Zinc</keyword>
<feature type="compositionally biased region" description="Polar residues" evidence="7">
    <location>
        <begin position="1"/>
        <end position="15"/>
    </location>
</feature>
<dbReference type="OrthoDB" id="10255185at2759"/>
<reference evidence="9 10" key="1">
    <citation type="submission" date="2020-02" db="EMBL/GenBank/DDBJ databases">
        <title>Bird 10,000 Genomes (B10K) Project - Family phase.</title>
        <authorList>
            <person name="Zhang G."/>
        </authorList>
    </citation>
    <scope>NUCLEOTIDE SEQUENCE [LARGE SCALE GENOMIC DNA]</scope>
    <source>
        <strain evidence="9">B10K-DU-006-06</strain>
    </source>
</reference>
<keyword evidence="3 6" id="KW-0863">Zinc-finger</keyword>
<evidence type="ECO:0000256" key="1">
    <source>
        <dbReference type="ARBA" id="ARBA00010843"/>
    </source>
</evidence>
<dbReference type="EMBL" id="VWYH01000674">
    <property type="protein sequence ID" value="NXW82352.1"/>
    <property type="molecule type" value="Genomic_DNA"/>
</dbReference>
<name>A0A7L4F9G8_9COLU</name>
<feature type="region of interest" description="Disordered" evidence="7">
    <location>
        <begin position="1"/>
        <end position="25"/>
    </location>
</feature>
<feature type="domain" description="C2HC/C3H-type" evidence="8">
    <location>
        <begin position="453"/>
        <end position="482"/>
    </location>
</feature>
<dbReference type="Pfam" id="PF13913">
    <property type="entry name" value="zf-C2HC_2"/>
    <property type="match status" value="2"/>
</dbReference>
<dbReference type="Gene3D" id="3.30.160.60">
    <property type="entry name" value="Classic Zinc Finger"/>
    <property type="match status" value="1"/>
</dbReference>
<feature type="compositionally biased region" description="Basic and acidic residues" evidence="7">
    <location>
        <begin position="277"/>
        <end position="299"/>
    </location>
</feature>
<feature type="compositionally biased region" description="Basic and acidic residues" evidence="7">
    <location>
        <begin position="214"/>
        <end position="241"/>
    </location>
</feature>
<gene>
    <name evidence="9" type="primary">Zc2hc1c</name>
    <name evidence="9" type="ORF">ALOBEC_R07955</name>
</gene>
<evidence type="ECO:0000313" key="10">
    <source>
        <dbReference type="Proteomes" id="UP000541332"/>
    </source>
</evidence>
<dbReference type="InterPro" id="IPR026104">
    <property type="entry name" value="ZNF_C2HC_dom_1C"/>
</dbReference>
<feature type="region of interest" description="Disordered" evidence="7">
    <location>
        <begin position="471"/>
        <end position="491"/>
    </location>
</feature>
<evidence type="ECO:0000256" key="6">
    <source>
        <dbReference type="PROSITE-ProRule" id="PRU01371"/>
    </source>
</evidence>
<evidence type="ECO:0000259" key="8">
    <source>
        <dbReference type="PROSITE" id="PS52027"/>
    </source>
</evidence>
<evidence type="ECO:0000256" key="3">
    <source>
        <dbReference type="ARBA" id="ARBA00022771"/>
    </source>
</evidence>
<feature type="domain" description="C2HC/C3H-type" evidence="8">
    <location>
        <begin position="345"/>
        <end position="374"/>
    </location>
</feature>
<feature type="compositionally biased region" description="Basic and acidic residues" evidence="7">
    <location>
        <begin position="377"/>
        <end position="390"/>
    </location>
</feature>
<dbReference type="PROSITE" id="PS52027">
    <property type="entry name" value="ZF_C2HC_C3H"/>
    <property type="match status" value="2"/>
</dbReference>
<protein>
    <submittedName>
        <fullName evidence="9">ZC21C protein</fullName>
    </submittedName>
</protein>
<feature type="region of interest" description="Disordered" evidence="7">
    <location>
        <begin position="214"/>
        <end position="327"/>
    </location>
</feature>
<feature type="compositionally biased region" description="Basic and acidic residues" evidence="7">
    <location>
        <begin position="16"/>
        <end position="25"/>
    </location>
</feature>
<dbReference type="InterPro" id="IPR049899">
    <property type="entry name" value="Znf_C2HC_C3H"/>
</dbReference>
<accession>A0A7L4F9G8</accession>
<proteinExistence type="inferred from homology"/>
<comment type="similarity">
    <text evidence="1">Belongs to the ZC2HC1 family.</text>
</comment>
<keyword evidence="2" id="KW-0479">Metal-binding</keyword>
<evidence type="ECO:0000256" key="2">
    <source>
        <dbReference type="ARBA" id="ARBA00022723"/>
    </source>
</evidence>
<evidence type="ECO:0000256" key="4">
    <source>
        <dbReference type="ARBA" id="ARBA00022833"/>
    </source>
</evidence>